<feature type="compositionally biased region" description="Polar residues" evidence="1">
    <location>
        <begin position="454"/>
        <end position="464"/>
    </location>
</feature>
<dbReference type="InterPro" id="IPR044103">
    <property type="entry name" value="GAT_LSB5"/>
</dbReference>
<feature type="region of interest" description="Disordered" evidence="1">
    <location>
        <begin position="183"/>
        <end position="235"/>
    </location>
</feature>
<reference evidence="3" key="1">
    <citation type="submission" date="2011-10" db="EMBL/GenBank/DDBJ databases">
        <authorList>
            <person name="Genoscope - CEA"/>
        </authorList>
    </citation>
    <scope>NUCLEOTIDE SEQUENCE</scope>
</reference>
<dbReference type="EMBL" id="FO082052">
    <property type="protein sequence ID" value="CCE80675.1"/>
    <property type="molecule type" value="Genomic_DNA"/>
</dbReference>
<dbReference type="STRING" id="559304.G8YK30"/>
<evidence type="ECO:0000259" key="2">
    <source>
        <dbReference type="PROSITE" id="PS50179"/>
    </source>
</evidence>
<dbReference type="InterPro" id="IPR008942">
    <property type="entry name" value="ENTH_VHS"/>
</dbReference>
<dbReference type="GO" id="GO:0006897">
    <property type="term" value="P:endocytosis"/>
    <property type="evidence" value="ECO:0007669"/>
    <property type="project" value="InterPro"/>
</dbReference>
<evidence type="ECO:0000256" key="1">
    <source>
        <dbReference type="SAM" id="MobiDB-lite"/>
    </source>
</evidence>
<keyword evidence="5" id="KW-1185">Reference proteome</keyword>
<dbReference type="PANTHER" id="PTHR47789:SF1">
    <property type="entry name" value="LAS SEVENTEEN-BINDING PROTEIN 5"/>
    <property type="match status" value="1"/>
</dbReference>
<feature type="compositionally biased region" description="Basic residues" evidence="1">
    <location>
        <begin position="224"/>
        <end position="235"/>
    </location>
</feature>
<protein>
    <submittedName>
        <fullName evidence="3">Piso0_003002 protein</fullName>
    </submittedName>
</protein>
<dbReference type="InterPro" id="IPR002014">
    <property type="entry name" value="VHS_dom"/>
</dbReference>
<feature type="compositionally biased region" description="Acidic residues" evidence="1">
    <location>
        <begin position="381"/>
        <end position="393"/>
    </location>
</feature>
<dbReference type="InParanoid" id="G8YK30"/>
<evidence type="ECO:0000313" key="4">
    <source>
        <dbReference type="EMBL" id="CCE80675.1"/>
    </source>
</evidence>
<dbReference type="Gene3D" id="1.25.40.90">
    <property type="match status" value="1"/>
</dbReference>
<dbReference type="Proteomes" id="UP000005222">
    <property type="component" value="Chromosome H"/>
</dbReference>
<dbReference type="HOGENOM" id="CLU_036827_2_1_1"/>
<dbReference type="PROSITE" id="PS50179">
    <property type="entry name" value="VHS"/>
    <property type="match status" value="1"/>
</dbReference>
<dbReference type="GO" id="GO:0007015">
    <property type="term" value="P:actin filament organization"/>
    <property type="evidence" value="ECO:0007669"/>
    <property type="project" value="InterPro"/>
</dbReference>
<dbReference type="SUPFAM" id="SSF89009">
    <property type="entry name" value="GAT-like domain"/>
    <property type="match status" value="1"/>
</dbReference>
<proteinExistence type="predicted"/>
<dbReference type="PANTHER" id="PTHR47789">
    <property type="entry name" value="LAS SEVENTEEN-BINDING PROTEIN 5"/>
    <property type="match status" value="1"/>
</dbReference>
<feature type="domain" description="VHS" evidence="2">
    <location>
        <begin position="21"/>
        <end position="163"/>
    </location>
</feature>
<dbReference type="Pfam" id="PF00790">
    <property type="entry name" value="VHS"/>
    <property type="match status" value="1"/>
</dbReference>
<reference evidence="5" key="2">
    <citation type="journal article" date="2012" name="G3 (Bethesda)">
        <title>Pichia sorbitophila, an interspecies yeast hybrid reveals early steps of genome resolution following polyploidization.</title>
        <authorList>
            <person name="Leh Louis V."/>
            <person name="Despons L."/>
            <person name="Friedrich A."/>
            <person name="Martin T."/>
            <person name="Durrens P."/>
            <person name="Casaregola S."/>
            <person name="Neuveglise C."/>
            <person name="Fairhead C."/>
            <person name="Marck C."/>
            <person name="Cruz J.A."/>
            <person name="Straub M.L."/>
            <person name="Kugler V."/>
            <person name="Sacerdot C."/>
            <person name="Uzunov Z."/>
            <person name="Thierry A."/>
            <person name="Weiss S."/>
            <person name="Bleykasten C."/>
            <person name="De Montigny J."/>
            <person name="Jacques N."/>
            <person name="Jung P."/>
            <person name="Lemaire M."/>
            <person name="Mallet S."/>
            <person name="Morel G."/>
            <person name="Richard G.F."/>
            <person name="Sarkar A."/>
            <person name="Savel G."/>
            <person name="Schacherer J."/>
            <person name="Seret M.L."/>
            <person name="Talla E."/>
            <person name="Samson G."/>
            <person name="Jubin C."/>
            <person name="Poulain J."/>
            <person name="Vacherie B."/>
            <person name="Barbe V."/>
            <person name="Pelletier E."/>
            <person name="Sherman D.J."/>
            <person name="Westhof E."/>
            <person name="Weissenbach J."/>
            <person name="Baret P.V."/>
            <person name="Wincker P."/>
            <person name="Gaillardin C."/>
            <person name="Dujon B."/>
            <person name="Souciet J.L."/>
        </authorList>
    </citation>
    <scope>NUCLEOTIDE SEQUENCE [LARGE SCALE GENOMIC DNA]</scope>
    <source>
        <strain evidence="5">ATCC MYA-4447 / BCRC 22081 / CBS 7064 / NBRC 10061 / NRRL Y-12695</strain>
    </source>
</reference>
<sequence>MGVFSDRPYTSISVKVDQLVQSSGEDDDTEFSMELYLSELIHLIEVQPQSGSVEAARAIRKKIKYGQSVKEQLRALSLLELMVLNSGQKIGSAIASDEKLADVLRGIIKGSGRTGSGGSYDPRVRRKVSSLAVGWKEELEGLSGYHALGVLWKALPKARKSHSRVSSASSNVFDSSLDDVSARDSDFSSAPETPSQRKKSPPPRPSTRSPFAVNSPNENGGFGKKSKKLRRKKRSRKALNADDLYKIPRINYDVEAPKIRLVIADCHTHTAMLQNMLLTLPSDSDPFDDRKIMLEFDKCKSIRRKVLRYLQFVGAGDESTKSTKTKMLDEEFLGSLILANEQLVQVFHKFDLACDSSGQQRPEDNPNDESSESESSYYTDETSDEEDLPEEDEISKASSSSAMRGIDELTLGPTNEGSGDEKPSKTLGGKLPPPRPLKQKPLLQKEPGHKLLSRQETNNSTSSDPFGDKNEVSGNNRAF</sequence>
<dbReference type="GO" id="GO:0007034">
    <property type="term" value="P:vacuolar transport"/>
    <property type="evidence" value="ECO:0007669"/>
    <property type="project" value="UniProtKB-ARBA"/>
</dbReference>
<name>G8YK30_PICSO</name>
<organism evidence="3 5">
    <name type="scientific">Pichia sorbitophila (strain ATCC MYA-4447 / BCRC 22081 / CBS 7064 / NBRC 10061 / NRRL Y-12695)</name>
    <name type="common">Hybrid yeast</name>
    <dbReference type="NCBI Taxonomy" id="559304"/>
    <lineage>
        <taxon>Eukaryota</taxon>
        <taxon>Fungi</taxon>
        <taxon>Dikarya</taxon>
        <taxon>Ascomycota</taxon>
        <taxon>Saccharomycotina</taxon>
        <taxon>Pichiomycetes</taxon>
        <taxon>Debaryomycetaceae</taxon>
        <taxon>Millerozyma</taxon>
    </lineage>
</organism>
<evidence type="ECO:0000313" key="5">
    <source>
        <dbReference type="Proteomes" id="UP000005222"/>
    </source>
</evidence>
<dbReference type="GO" id="GO:0035091">
    <property type="term" value="F:phosphatidylinositol binding"/>
    <property type="evidence" value="ECO:0007669"/>
    <property type="project" value="InterPro"/>
</dbReference>
<dbReference type="CDD" id="cd14232">
    <property type="entry name" value="GAT_LSB5"/>
    <property type="match status" value="1"/>
</dbReference>
<dbReference type="AlphaFoldDB" id="G8YK30"/>
<dbReference type="GO" id="GO:0030479">
    <property type="term" value="C:actin cortical patch"/>
    <property type="evidence" value="ECO:0007669"/>
    <property type="project" value="TreeGrafter"/>
</dbReference>
<feature type="region of interest" description="Disordered" evidence="1">
    <location>
        <begin position="355"/>
        <end position="479"/>
    </location>
</feature>
<gene>
    <name evidence="3" type="primary">Piso0_003002</name>
    <name evidence="3" type="ORF">GNLVRS01_PISO0G02734g</name>
    <name evidence="4" type="ORF">GNLVRS01_PISO0H02735g</name>
</gene>
<accession>G8YK30</accession>
<dbReference type="GO" id="GO:0043130">
    <property type="term" value="F:ubiquitin binding"/>
    <property type="evidence" value="ECO:0007669"/>
    <property type="project" value="InterPro"/>
</dbReference>
<evidence type="ECO:0000313" key="3">
    <source>
        <dbReference type="EMBL" id="CCE79910.1"/>
    </source>
</evidence>
<dbReference type="GO" id="GO:0051666">
    <property type="term" value="P:actin cortical patch localization"/>
    <property type="evidence" value="ECO:0007669"/>
    <property type="project" value="TreeGrafter"/>
</dbReference>
<dbReference type="SUPFAM" id="SSF48464">
    <property type="entry name" value="ENTH/VHS domain"/>
    <property type="match status" value="1"/>
</dbReference>
<dbReference type="eggNOG" id="ENOG502QR8R">
    <property type="taxonomic scope" value="Eukaryota"/>
</dbReference>
<dbReference type="OrthoDB" id="10068368at2759"/>
<dbReference type="FunCoup" id="G8YK30">
    <property type="interactions" value="36"/>
</dbReference>
<dbReference type="InterPro" id="IPR045007">
    <property type="entry name" value="LSB5"/>
</dbReference>
<dbReference type="EMBL" id="FO082053">
    <property type="protein sequence ID" value="CCE79910.1"/>
    <property type="molecule type" value="Genomic_DNA"/>
</dbReference>
<dbReference type="Proteomes" id="UP000005222">
    <property type="component" value="Chromosome G"/>
</dbReference>
<dbReference type="CDD" id="cd16980">
    <property type="entry name" value="VHS_Lsb5"/>
    <property type="match status" value="1"/>
</dbReference>